<geneLocation type="plasmid" evidence="2">
    <name>pMEG01</name>
</geneLocation>
<dbReference type="EMBL" id="LFKP01000016">
    <property type="protein sequence ID" value="OHV93793.1"/>
    <property type="molecule type" value="Genomic_DNA"/>
</dbReference>
<accession>A0A1S1U3S5</accession>
<name>A0A1S1U3S5_9BURK</name>
<evidence type="ECO:0000313" key="3">
    <source>
        <dbReference type="Proteomes" id="UP000179840"/>
    </source>
</evidence>
<reference evidence="2 3" key="1">
    <citation type="submission" date="2015-06" db="EMBL/GenBank/DDBJ databases">
        <title>Draft genome sequencing of a biphenyl-degrading bacterium, Janthinobacterium lividum MEG1.</title>
        <authorList>
            <person name="Shimodaira J."/>
            <person name="Hatta T."/>
        </authorList>
    </citation>
    <scope>NUCLEOTIDE SEQUENCE [LARGE SCALE GENOMIC DNA]</scope>
    <source>
        <strain evidence="2 3">MEG1</strain>
        <plasmid evidence="2">pMEG01</plasmid>
    </source>
</reference>
<proteinExistence type="predicted"/>
<evidence type="ECO:0000256" key="1">
    <source>
        <dbReference type="SAM" id="Phobius"/>
    </source>
</evidence>
<evidence type="ECO:0000313" key="2">
    <source>
        <dbReference type="EMBL" id="OHV93793.1"/>
    </source>
</evidence>
<gene>
    <name evidence="2" type="ORF">AKG95_29115</name>
</gene>
<dbReference type="AlphaFoldDB" id="A0A1S1U3S5"/>
<keyword evidence="1" id="KW-0472">Membrane</keyword>
<comment type="caution">
    <text evidence="2">The sequence shown here is derived from an EMBL/GenBank/DDBJ whole genome shotgun (WGS) entry which is preliminary data.</text>
</comment>
<sequence length="160" mass="17893">MQRGQRRTAHQGARLLRQMLDGERRLPVLQTELGCQRVATRRAERWVVRRQRQTQGDKLRRDIGVRSQHGKTTEGGIREKLKVVDGVQGLVSGLAGHLIVAIIMIAVVAVAQVSVLMLTGILVKLADMRHLMCQANAAPRPCATIRHEHDEQKKSEVMGE</sequence>
<organism evidence="2 3">
    <name type="scientific">Janthinobacterium lividum</name>
    <dbReference type="NCBI Taxonomy" id="29581"/>
    <lineage>
        <taxon>Bacteria</taxon>
        <taxon>Pseudomonadati</taxon>
        <taxon>Pseudomonadota</taxon>
        <taxon>Betaproteobacteria</taxon>
        <taxon>Burkholderiales</taxon>
        <taxon>Oxalobacteraceae</taxon>
        <taxon>Janthinobacterium</taxon>
    </lineage>
</organism>
<keyword evidence="1" id="KW-1133">Transmembrane helix</keyword>
<feature type="transmembrane region" description="Helical" evidence="1">
    <location>
        <begin position="98"/>
        <end position="123"/>
    </location>
</feature>
<protein>
    <submittedName>
        <fullName evidence="2">Uncharacterized protein</fullName>
    </submittedName>
</protein>
<keyword evidence="2" id="KW-0614">Plasmid</keyword>
<keyword evidence="1" id="KW-0812">Transmembrane</keyword>
<dbReference type="Proteomes" id="UP000179840">
    <property type="component" value="Unassembled WGS sequence"/>
</dbReference>